<feature type="non-terminal residue" evidence="1">
    <location>
        <position position="1"/>
    </location>
</feature>
<evidence type="ECO:0000313" key="2">
    <source>
        <dbReference type="Proteomes" id="UP000265618"/>
    </source>
</evidence>
<sequence>KRQCALEELLDTEQK</sequence>
<protein>
    <submittedName>
        <fullName evidence="1">Uncharacterized protein</fullName>
    </submittedName>
</protein>
<organism evidence="1 2">
    <name type="scientific">Kipferlia bialata</name>
    <dbReference type="NCBI Taxonomy" id="797122"/>
    <lineage>
        <taxon>Eukaryota</taxon>
        <taxon>Metamonada</taxon>
        <taxon>Carpediemonas-like organisms</taxon>
        <taxon>Kipferlia</taxon>
    </lineage>
</organism>
<reference evidence="1 2" key="1">
    <citation type="journal article" date="2018" name="PLoS ONE">
        <title>The draft genome of Kipferlia bialata reveals reductive genome evolution in fornicate parasites.</title>
        <authorList>
            <person name="Tanifuji G."/>
            <person name="Takabayashi S."/>
            <person name="Kume K."/>
            <person name="Takagi M."/>
            <person name="Nakayama T."/>
            <person name="Kamikawa R."/>
            <person name="Inagaki Y."/>
            <person name="Hashimoto T."/>
        </authorList>
    </citation>
    <scope>NUCLEOTIDE SEQUENCE [LARGE SCALE GENOMIC DNA]</scope>
    <source>
        <strain evidence="1">NY0173</strain>
    </source>
</reference>
<name>A0A391P1K6_9EUKA</name>
<dbReference type="EMBL" id="BDIP01009034">
    <property type="protein sequence ID" value="GCA64918.1"/>
    <property type="molecule type" value="Genomic_DNA"/>
</dbReference>
<keyword evidence="2" id="KW-1185">Reference proteome</keyword>
<accession>A0A391P1K6</accession>
<proteinExistence type="predicted"/>
<dbReference type="Proteomes" id="UP000265618">
    <property type="component" value="Unassembled WGS sequence"/>
</dbReference>
<gene>
    <name evidence="1" type="ORF">KIPB_015731</name>
</gene>
<evidence type="ECO:0000313" key="1">
    <source>
        <dbReference type="EMBL" id="GCA64918.1"/>
    </source>
</evidence>
<comment type="caution">
    <text evidence="1">The sequence shown here is derived from an EMBL/GenBank/DDBJ whole genome shotgun (WGS) entry which is preliminary data.</text>
</comment>